<feature type="binding site" evidence="10">
    <location>
        <begin position="179"/>
        <end position="183"/>
    </location>
    <ligand>
        <name>pyridoxal 5'-phosphate</name>
        <dbReference type="ChEBI" id="CHEBI:597326"/>
    </ligand>
</feature>
<dbReference type="Gene3D" id="3.40.50.1100">
    <property type="match status" value="2"/>
</dbReference>
<dbReference type="NCBIfam" id="TIGR01136">
    <property type="entry name" value="cysKM"/>
    <property type="match status" value="1"/>
</dbReference>
<comment type="cofactor">
    <cofactor evidence="1 10 12">
        <name>pyridoxal 5'-phosphate</name>
        <dbReference type="ChEBI" id="CHEBI:597326"/>
    </cofactor>
</comment>
<dbReference type="Pfam" id="PF00291">
    <property type="entry name" value="PALP"/>
    <property type="match status" value="1"/>
</dbReference>
<evidence type="ECO:0000256" key="4">
    <source>
        <dbReference type="ARBA" id="ARBA00012681"/>
    </source>
</evidence>
<dbReference type="InterPro" id="IPR036052">
    <property type="entry name" value="TrpB-like_PALP_sf"/>
</dbReference>
<feature type="modified residue" description="N6-(pyridoxal phosphate)lysine" evidence="11">
    <location>
        <position position="45"/>
    </location>
</feature>
<evidence type="ECO:0000256" key="8">
    <source>
        <dbReference type="ARBA" id="ARBA00023192"/>
    </source>
</evidence>
<evidence type="ECO:0000256" key="9">
    <source>
        <dbReference type="ARBA" id="ARBA00047931"/>
    </source>
</evidence>
<comment type="pathway">
    <text evidence="2">Amino-acid biosynthesis; L-cysteine biosynthesis; L-cysteine from L-serine: step 2/2.</text>
</comment>
<dbReference type="STRING" id="1121455.SAMN02745728_00457"/>
<keyword evidence="6 12" id="KW-0808">Transferase</keyword>
<gene>
    <name evidence="14" type="ORF">SAMN02745728_00457</name>
</gene>
<dbReference type="CDD" id="cd01561">
    <property type="entry name" value="CBS_like"/>
    <property type="match status" value="1"/>
</dbReference>
<dbReference type="NCBIfam" id="TIGR01139">
    <property type="entry name" value="cysK"/>
    <property type="match status" value="1"/>
</dbReference>
<evidence type="ECO:0000259" key="13">
    <source>
        <dbReference type="Pfam" id="PF00291"/>
    </source>
</evidence>
<protein>
    <recommendedName>
        <fullName evidence="4 12">Cysteine synthase</fullName>
        <ecNumber evidence="4 12">2.5.1.47</ecNumber>
    </recommendedName>
</protein>
<keyword evidence="7 10" id="KW-0663">Pyridoxal phosphate</keyword>
<dbReference type="EMBL" id="FRDI01000003">
    <property type="protein sequence ID" value="SHN53804.1"/>
    <property type="molecule type" value="Genomic_DNA"/>
</dbReference>
<dbReference type="InterPro" id="IPR001216">
    <property type="entry name" value="P-phosphate_BS"/>
</dbReference>
<comment type="catalytic activity">
    <reaction evidence="9 12">
        <text>O-acetyl-L-serine + hydrogen sulfide = L-cysteine + acetate</text>
        <dbReference type="Rhea" id="RHEA:14829"/>
        <dbReference type="ChEBI" id="CHEBI:29919"/>
        <dbReference type="ChEBI" id="CHEBI:30089"/>
        <dbReference type="ChEBI" id="CHEBI:35235"/>
        <dbReference type="ChEBI" id="CHEBI:58340"/>
        <dbReference type="EC" id="2.5.1.47"/>
    </reaction>
</comment>
<dbReference type="InterPro" id="IPR005859">
    <property type="entry name" value="CysK"/>
</dbReference>
<dbReference type="GO" id="GO:0006535">
    <property type="term" value="P:cysteine biosynthetic process from serine"/>
    <property type="evidence" value="ECO:0007669"/>
    <property type="project" value="UniProtKB-UniRule"/>
</dbReference>
<dbReference type="FunFam" id="3.40.50.1100:FF:000003">
    <property type="entry name" value="Cystathionine beta-synthase"/>
    <property type="match status" value="1"/>
</dbReference>
<dbReference type="AlphaFoldDB" id="A0A1M7S613"/>
<keyword evidence="5 12" id="KW-0028">Amino-acid biosynthesis</keyword>
<organism evidence="14 15">
    <name type="scientific">Desulfovibrio litoralis DSM 11393</name>
    <dbReference type="NCBI Taxonomy" id="1121455"/>
    <lineage>
        <taxon>Bacteria</taxon>
        <taxon>Pseudomonadati</taxon>
        <taxon>Thermodesulfobacteriota</taxon>
        <taxon>Desulfovibrionia</taxon>
        <taxon>Desulfovibrionales</taxon>
        <taxon>Desulfovibrionaceae</taxon>
        <taxon>Desulfovibrio</taxon>
    </lineage>
</organism>
<dbReference type="InterPro" id="IPR001926">
    <property type="entry name" value="TrpB-like_PALP"/>
</dbReference>
<evidence type="ECO:0000256" key="11">
    <source>
        <dbReference type="PIRSR" id="PIRSR605856-51"/>
    </source>
</evidence>
<feature type="binding site" evidence="10">
    <location>
        <position position="75"/>
    </location>
    <ligand>
        <name>pyridoxal 5'-phosphate</name>
        <dbReference type="ChEBI" id="CHEBI:597326"/>
    </ligand>
</feature>
<evidence type="ECO:0000313" key="14">
    <source>
        <dbReference type="EMBL" id="SHN53804.1"/>
    </source>
</evidence>
<keyword evidence="8 12" id="KW-0198">Cysteine biosynthesis</keyword>
<evidence type="ECO:0000256" key="7">
    <source>
        <dbReference type="ARBA" id="ARBA00022898"/>
    </source>
</evidence>
<dbReference type="PROSITE" id="PS00901">
    <property type="entry name" value="CYS_SYNTHASE"/>
    <property type="match status" value="1"/>
</dbReference>
<feature type="binding site" evidence="10">
    <location>
        <position position="267"/>
    </location>
    <ligand>
        <name>pyridoxal 5'-phosphate</name>
        <dbReference type="ChEBI" id="CHEBI:597326"/>
    </ligand>
</feature>
<proteinExistence type="inferred from homology"/>
<dbReference type="InterPro" id="IPR005856">
    <property type="entry name" value="Cys_synth"/>
</dbReference>
<evidence type="ECO:0000256" key="6">
    <source>
        <dbReference type="ARBA" id="ARBA00022679"/>
    </source>
</evidence>
<dbReference type="SUPFAM" id="SSF53686">
    <property type="entry name" value="Tryptophan synthase beta subunit-like PLP-dependent enzymes"/>
    <property type="match status" value="1"/>
</dbReference>
<dbReference type="FunFam" id="3.40.50.1100:FF:000118">
    <property type="entry name" value="Related to CYS4-cystathionine beta-synthase"/>
    <property type="match status" value="1"/>
</dbReference>
<dbReference type="PANTHER" id="PTHR10314">
    <property type="entry name" value="CYSTATHIONINE BETA-SYNTHASE"/>
    <property type="match status" value="1"/>
</dbReference>
<sequence length="308" mass="33061">MAVYNNMLELIGKTPMVQINQLSKGLDQTKIFAKLEYYNPANSVKDRIALGMIEDAEKKGLLKPGDTIVEPTSGNTGIGLAFVASLKGYKLIIVMPEHMSNERKILMKGLGASLFLTPAEHGVNGAINKAIELTKAIPNAVMLDQFNNLSNSMTHYSTTAEEIWHDTEGKVDIFVSGAGTGGTISGIGLRLKELNPNIEIVAVEPAESAVLSGKGAGPHKIQGIGAGFIPSILDRSLLDDVIAVPSDMAIEYAKRLMLEEGILAGISSGANMFAALELARRYKDLHKTIVFIACDSAERYLSTELFAV</sequence>
<name>A0A1M7S613_9BACT</name>
<reference evidence="14 15" key="1">
    <citation type="submission" date="2016-12" db="EMBL/GenBank/DDBJ databases">
        <authorList>
            <person name="Song W.-J."/>
            <person name="Kurnit D.M."/>
        </authorList>
    </citation>
    <scope>NUCLEOTIDE SEQUENCE [LARGE SCALE GENOMIC DNA]</scope>
    <source>
        <strain evidence="14 15">DSM 11393</strain>
    </source>
</reference>
<evidence type="ECO:0000256" key="1">
    <source>
        <dbReference type="ARBA" id="ARBA00001933"/>
    </source>
</evidence>
<feature type="domain" description="Tryptophan synthase beta chain-like PALP" evidence="13">
    <location>
        <begin position="9"/>
        <end position="295"/>
    </location>
</feature>
<dbReference type="InterPro" id="IPR050214">
    <property type="entry name" value="Cys_Synth/Cystath_Beta-Synth"/>
</dbReference>
<evidence type="ECO:0000256" key="10">
    <source>
        <dbReference type="PIRSR" id="PIRSR605856-50"/>
    </source>
</evidence>
<dbReference type="GO" id="GO:0004124">
    <property type="term" value="F:cysteine synthase activity"/>
    <property type="evidence" value="ECO:0007669"/>
    <property type="project" value="UniProtKB-UniRule"/>
</dbReference>
<evidence type="ECO:0000313" key="15">
    <source>
        <dbReference type="Proteomes" id="UP000186469"/>
    </source>
</evidence>
<keyword evidence="15" id="KW-1185">Reference proteome</keyword>
<dbReference type="Proteomes" id="UP000186469">
    <property type="component" value="Unassembled WGS sequence"/>
</dbReference>
<dbReference type="UniPathway" id="UPA00136">
    <property type="reaction ID" value="UER00200"/>
</dbReference>
<dbReference type="RefSeq" id="WP_072696133.1">
    <property type="nucleotide sequence ID" value="NZ_FRDI01000003.1"/>
</dbReference>
<evidence type="ECO:0000256" key="5">
    <source>
        <dbReference type="ARBA" id="ARBA00022605"/>
    </source>
</evidence>
<dbReference type="EC" id="2.5.1.47" evidence="4 12"/>
<evidence type="ECO:0000256" key="12">
    <source>
        <dbReference type="RuleBase" id="RU003985"/>
    </source>
</evidence>
<accession>A0A1M7S613</accession>
<dbReference type="OrthoDB" id="9815130at2"/>
<evidence type="ECO:0000256" key="3">
    <source>
        <dbReference type="ARBA" id="ARBA00007103"/>
    </source>
</evidence>
<evidence type="ECO:0000256" key="2">
    <source>
        <dbReference type="ARBA" id="ARBA00004962"/>
    </source>
</evidence>
<comment type="similarity">
    <text evidence="3 12">Belongs to the cysteine synthase/cystathionine beta-synthase family.</text>
</comment>